<dbReference type="STRING" id="542762.A0A4S4ELZ6"/>
<dbReference type="InterPro" id="IPR004365">
    <property type="entry name" value="NA-bd_OB_tRNA"/>
</dbReference>
<protein>
    <recommendedName>
        <fullName evidence="4">OB domain-containing protein</fullName>
    </recommendedName>
</protein>
<evidence type="ECO:0000256" key="1">
    <source>
        <dbReference type="ARBA" id="ARBA00022917"/>
    </source>
</evidence>
<feature type="domain" description="OB" evidence="4">
    <location>
        <begin position="96"/>
        <end position="160"/>
    </location>
</feature>
<dbReference type="GO" id="GO:0006422">
    <property type="term" value="P:aspartyl-tRNA aminoacylation"/>
    <property type="evidence" value="ECO:0007669"/>
    <property type="project" value="TreeGrafter"/>
</dbReference>
<dbReference type="PANTHER" id="PTHR22594">
    <property type="entry name" value="ASPARTYL/LYSYL-TRNA SYNTHETASE"/>
    <property type="match status" value="1"/>
</dbReference>
<keyword evidence="2" id="KW-0030">Aminoacyl-tRNA synthetase</keyword>
<reference evidence="5 6" key="1">
    <citation type="journal article" date="2018" name="Proc. Natl. Acad. Sci. U.S.A.">
        <title>Draft genome sequence of Camellia sinensis var. sinensis provides insights into the evolution of the tea genome and tea quality.</title>
        <authorList>
            <person name="Wei C."/>
            <person name="Yang H."/>
            <person name="Wang S."/>
            <person name="Zhao J."/>
            <person name="Liu C."/>
            <person name="Gao L."/>
            <person name="Xia E."/>
            <person name="Lu Y."/>
            <person name="Tai Y."/>
            <person name="She G."/>
            <person name="Sun J."/>
            <person name="Cao H."/>
            <person name="Tong W."/>
            <person name="Gao Q."/>
            <person name="Li Y."/>
            <person name="Deng W."/>
            <person name="Jiang X."/>
            <person name="Wang W."/>
            <person name="Chen Q."/>
            <person name="Zhang S."/>
            <person name="Li H."/>
            <person name="Wu J."/>
            <person name="Wang P."/>
            <person name="Li P."/>
            <person name="Shi C."/>
            <person name="Zheng F."/>
            <person name="Jian J."/>
            <person name="Huang B."/>
            <person name="Shan D."/>
            <person name="Shi M."/>
            <person name="Fang C."/>
            <person name="Yue Y."/>
            <person name="Li F."/>
            <person name="Li D."/>
            <person name="Wei S."/>
            <person name="Han B."/>
            <person name="Jiang C."/>
            <person name="Yin Y."/>
            <person name="Xia T."/>
            <person name="Zhang Z."/>
            <person name="Bennetzen J.L."/>
            <person name="Zhao S."/>
            <person name="Wan X."/>
        </authorList>
    </citation>
    <scope>NUCLEOTIDE SEQUENCE [LARGE SCALE GENOMIC DNA]</scope>
    <source>
        <strain evidence="6">cv. Shuchazao</strain>
        <tissue evidence="5">Leaf</tissue>
    </source>
</reference>
<feature type="compositionally biased region" description="Low complexity" evidence="3">
    <location>
        <begin position="43"/>
        <end position="59"/>
    </location>
</feature>
<dbReference type="InterPro" id="IPR047089">
    <property type="entry name" value="Asp-tRNA-ligase_1_N"/>
</dbReference>
<dbReference type="GO" id="GO:0004815">
    <property type="term" value="F:aspartate-tRNA ligase activity"/>
    <property type="evidence" value="ECO:0007669"/>
    <property type="project" value="TreeGrafter"/>
</dbReference>
<accession>A0A4S4ELZ6</accession>
<evidence type="ECO:0000259" key="4">
    <source>
        <dbReference type="Pfam" id="PF01336"/>
    </source>
</evidence>
<evidence type="ECO:0000256" key="2">
    <source>
        <dbReference type="ARBA" id="ARBA00023146"/>
    </source>
</evidence>
<proteinExistence type="predicted"/>
<dbReference type="PANTHER" id="PTHR22594:SF5">
    <property type="entry name" value="ASPARTATE--TRNA LIGASE, MITOCHONDRIAL"/>
    <property type="match status" value="1"/>
</dbReference>
<dbReference type="Pfam" id="PF01336">
    <property type="entry name" value="tRNA_anti-codon"/>
    <property type="match status" value="1"/>
</dbReference>
<evidence type="ECO:0000313" key="6">
    <source>
        <dbReference type="Proteomes" id="UP000306102"/>
    </source>
</evidence>
<keyword evidence="6" id="KW-1185">Reference proteome</keyword>
<dbReference type="GO" id="GO:0005739">
    <property type="term" value="C:mitochondrion"/>
    <property type="evidence" value="ECO:0007669"/>
    <property type="project" value="TreeGrafter"/>
</dbReference>
<keyword evidence="2" id="KW-0436">Ligase</keyword>
<feature type="region of interest" description="Disordered" evidence="3">
    <location>
        <begin position="36"/>
        <end position="65"/>
    </location>
</feature>
<dbReference type="Gene3D" id="2.40.50.140">
    <property type="entry name" value="Nucleic acid-binding proteins"/>
    <property type="match status" value="1"/>
</dbReference>
<dbReference type="GO" id="GO:0005524">
    <property type="term" value="F:ATP binding"/>
    <property type="evidence" value="ECO:0007669"/>
    <property type="project" value="UniProtKB-KW"/>
</dbReference>
<dbReference type="EMBL" id="SDRB02003678">
    <property type="protein sequence ID" value="THG17155.1"/>
    <property type="molecule type" value="Genomic_DNA"/>
</dbReference>
<dbReference type="AlphaFoldDB" id="A0A4S4ELZ6"/>
<evidence type="ECO:0000256" key="3">
    <source>
        <dbReference type="SAM" id="MobiDB-lite"/>
    </source>
</evidence>
<name>A0A4S4ELZ6_CAMSN</name>
<comment type="caution">
    <text evidence="5">The sequence shown here is derived from an EMBL/GenBank/DDBJ whole genome shotgun (WGS) entry which is preliminary data.</text>
</comment>
<keyword evidence="1" id="KW-0648">Protein biosynthesis</keyword>
<organism evidence="5 6">
    <name type="scientific">Camellia sinensis var. sinensis</name>
    <name type="common">China tea</name>
    <dbReference type="NCBI Taxonomy" id="542762"/>
    <lineage>
        <taxon>Eukaryota</taxon>
        <taxon>Viridiplantae</taxon>
        <taxon>Streptophyta</taxon>
        <taxon>Embryophyta</taxon>
        <taxon>Tracheophyta</taxon>
        <taxon>Spermatophyta</taxon>
        <taxon>Magnoliopsida</taxon>
        <taxon>eudicotyledons</taxon>
        <taxon>Gunneridae</taxon>
        <taxon>Pentapetalae</taxon>
        <taxon>asterids</taxon>
        <taxon>Ericales</taxon>
        <taxon>Theaceae</taxon>
        <taxon>Camellia</taxon>
    </lineage>
</organism>
<dbReference type="Proteomes" id="UP000306102">
    <property type="component" value="Unassembled WGS sequence"/>
</dbReference>
<dbReference type="CDD" id="cd04317">
    <property type="entry name" value="EcAspRS_like_N"/>
    <property type="match status" value="1"/>
</dbReference>
<gene>
    <name evidence="5" type="ORF">TEA_000351</name>
</gene>
<dbReference type="SUPFAM" id="SSF50249">
    <property type="entry name" value="Nucleic acid-binding proteins"/>
    <property type="match status" value="1"/>
</dbReference>
<sequence>MSMFLRALPTIALRSKPLSLSSIPLLYLNSQTLTQPRKYPSRTTHSVSASATPSTSSETLISNPKQPAIPFKDSLEWVSRTGFCGELSENDVGKRVRLCGWVALHRIHGGLTFLNLRDHTGIVQVTTLPDEFPDAHLIINDLRLEFVITVEGVVRPRPSESVNKKMKTGMIEAHVELEV</sequence>
<dbReference type="GO" id="GO:0003676">
    <property type="term" value="F:nucleic acid binding"/>
    <property type="evidence" value="ECO:0007669"/>
    <property type="project" value="InterPro"/>
</dbReference>
<evidence type="ECO:0000313" key="5">
    <source>
        <dbReference type="EMBL" id="THG17155.1"/>
    </source>
</evidence>
<dbReference type="InterPro" id="IPR012340">
    <property type="entry name" value="NA-bd_OB-fold"/>
</dbReference>